<keyword evidence="1" id="KW-0472">Membrane</keyword>
<organism evidence="2 3">
    <name type="scientific">Haloferax chudinovii</name>
    <dbReference type="NCBI Taxonomy" id="1109010"/>
    <lineage>
        <taxon>Archaea</taxon>
        <taxon>Methanobacteriati</taxon>
        <taxon>Methanobacteriota</taxon>
        <taxon>Stenosarchaea group</taxon>
        <taxon>Halobacteria</taxon>
        <taxon>Halobacteriales</taxon>
        <taxon>Haloferacaceae</taxon>
        <taxon>Haloferax</taxon>
    </lineage>
</organism>
<keyword evidence="3" id="KW-1185">Reference proteome</keyword>
<feature type="transmembrane region" description="Helical" evidence="1">
    <location>
        <begin position="77"/>
        <end position="94"/>
    </location>
</feature>
<evidence type="ECO:0000256" key="1">
    <source>
        <dbReference type="SAM" id="Phobius"/>
    </source>
</evidence>
<dbReference type="RefSeq" id="WP_390242803.1">
    <property type="nucleotide sequence ID" value="NZ_JBHTAB010000001.1"/>
</dbReference>
<protein>
    <recommendedName>
        <fullName evidence="4">Holin</fullName>
    </recommendedName>
</protein>
<keyword evidence="1" id="KW-1133">Transmembrane helix</keyword>
<keyword evidence="1" id="KW-0812">Transmembrane</keyword>
<evidence type="ECO:0000313" key="2">
    <source>
        <dbReference type="EMBL" id="MFC7128440.1"/>
    </source>
</evidence>
<feature type="transmembrane region" description="Helical" evidence="1">
    <location>
        <begin position="7"/>
        <end position="26"/>
    </location>
</feature>
<dbReference type="AlphaFoldDB" id="A0ABD5XGW1"/>
<gene>
    <name evidence="2" type="ORF">ACFQI8_03400</name>
</gene>
<accession>A0ABD5XGW1</accession>
<evidence type="ECO:0008006" key="4">
    <source>
        <dbReference type="Google" id="ProtNLM"/>
    </source>
</evidence>
<sequence>MSAADRVFNATVFACLLVFNSVQLNILNELNAFDQSAVEGLSLSFWLLAGLVISWGCSGLLSQIVTGLKSAGGKRNGFWFIFGATVIAFAITAYRTAPELYTVLNAIQFGSILGILAGYPALKATPQWDAAVDALNRRVENDEEVI</sequence>
<feature type="transmembrane region" description="Helical" evidence="1">
    <location>
        <begin position="46"/>
        <end position="65"/>
    </location>
</feature>
<evidence type="ECO:0000313" key="3">
    <source>
        <dbReference type="Proteomes" id="UP001596460"/>
    </source>
</evidence>
<feature type="transmembrane region" description="Helical" evidence="1">
    <location>
        <begin position="100"/>
        <end position="119"/>
    </location>
</feature>
<dbReference type="Proteomes" id="UP001596460">
    <property type="component" value="Unassembled WGS sequence"/>
</dbReference>
<comment type="caution">
    <text evidence="2">The sequence shown here is derived from an EMBL/GenBank/DDBJ whole genome shotgun (WGS) entry which is preliminary data.</text>
</comment>
<dbReference type="EMBL" id="JBHTAB010000001">
    <property type="protein sequence ID" value="MFC7128440.1"/>
    <property type="molecule type" value="Genomic_DNA"/>
</dbReference>
<name>A0ABD5XGW1_9EURY</name>
<reference evidence="2 3" key="1">
    <citation type="journal article" date="2019" name="Int. J. Syst. Evol. Microbiol.">
        <title>The Global Catalogue of Microorganisms (GCM) 10K type strain sequencing project: providing services to taxonomists for standard genome sequencing and annotation.</title>
        <authorList>
            <consortium name="The Broad Institute Genomics Platform"/>
            <consortium name="The Broad Institute Genome Sequencing Center for Infectious Disease"/>
            <person name="Wu L."/>
            <person name="Ma J."/>
        </authorList>
    </citation>
    <scope>NUCLEOTIDE SEQUENCE [LARGE SCALE GENOMIC DNA]</scope>
    <source>
        <strain evidence="2 3">DSM 26526</strain>
    </source>
</reference>
<proteinExistence type="predicted"/>